<evidence type="ECO:0000313" key="5">
    <source>
        <dbReference type="Proteomes" id="UP000694422"/>
    </source>
</evidence>
<evidence type="ECO:0000256" key="2">
    <source>
        <dbReference type="SAM" id="SignalP"/>
    </source>
</evidence>
<name>A0A8C9PEX6_SPEDA</name>
<dbReference type="SMART" id="SM00406">
    <property type="entry name" value="IGv"/>
    <property type="match status" value="1"/>
</dbReference>
<dbReference type="PROSITE" id="PS50835">
    <property type="entry name" value="IG_LIKE"/>
    <property type="match status" value="1"/>
</dbReference>
<feature type="region of interest" description="Disordered" evidence="1">
    <location>
        <begin position="64"/>
        <end position="84"/>
    </location>
</feature>
<organism evidence="4 5">
    <name type="scientific">Spermophilus dauricus</name>
    <name type="common">Daurian ground squirrel</name>
    <dbReference type="NCBI Taxonomy" id="99837"/>
    <lineage>
        <taxon>Eukaryota</taxon>
        <taxon>Metazoa</taxon>
        <taxon>Chordata</taxon>
        <taxon>Craniata</taxon>
        <taxon>Vertebrata</taxon>
        <taxon>Euteleostomi</taxon>
        <taxon>Mammalia</taxon>
        <taxon>Eutheria</taxon>
        <taxon>Euarchontoglires</taxon>
        <taxon>Glires</taxon>
        <taxon>Rodentia</taxon>
        <taxon>Sciuromorpha</taxon>
        <taxon>Sciuridae</taxon>
        <taxon>Xerinae</taxon>
        <taxon>Marmotini</taxon>
        <taxon>Spermophilus</taxon>
    </lineage>
</organism>
<reference evidence="4" key="2">
    <citation type="submission" date="2025-09" db="UniProtKB">
        <authorList>
            <consortium name="Ensembl"/>
        </authorList>
    </citation>
    <scope>IDENTIFICATION</scope>
</reference>
<dbReference type="InterPro" id="IPR007110">
    <property type="entry name" value="Ig-like_dom"/>
</dbReference>
<dbReference type="Pfam" id="PF07686">
    <property type="entry name" value="V-set"/>
    <property type="match status" value="1"/>
</dbReference>
<sequence>IVCFPLFSGFWAQSALTQPPSVFGTPGKSVTISCVGTCSDIGRFNDVSWYQNHPETTHKLMIHSDSERPSGIPDRFSGSSSGNTATLTISRVQAEDEADYYCQRWDSNAKAHSDSGRWRSETQTLSLSVSHSYSLQEDWQ</sequence>
<dbReference type="SUPFAM" id="SSF48726">
    <property type="entry name" value="Immunoglobulin"/>
    <property type="match status" value="1"/>
</dbReference>
<keyword evidence="2" id="KW-0732">Signal</keyword>
<dbReference type="Ensembl" id="ENSSDAT00000008417.1">
    <property type="protein sequence ID" value="ENSSDAP00000007397.1"/>
    <property type="gene ID" value="ENSSDAG00000006769.1"/>
</dbReference>
<dbReference type="SMART" id="SM00409">
    <property type="entry name" value="IG"/>
    <property type="match status" value="1"/>
</dbReference>
<dbReference type="InterPro" id="IPR036179">
    <property type="entry name" value="Ig-like_dom_sf"/>
</dbReference>
<dbReference type="InterPro" id="IPR013783">
    <property type="entry name" value="Ig-like_fold"/>
</dbReference>
<reference evidence="4" key="1">
    <citation type="submission" date="2025-08" db="UniProtKB">
        <authorList>
            <consortium name="Ensembl"/>
        </authorList>
    </citation>
    <scope>IDENTIFICATION</scope>
</reference>
<feature type="signal peptide" evidence="2">
    <location>
        <begin position="1"/>
        <end position="17"/>
    </location>
</feature>
<accession>A0A8C9PEX6</accession>
<proteinExistence type="predicted"/>
<evidence type="ECO:0000259" key="3">
    <source>
        <dbReference type="PROSITE" id="PS50835"/>
    </source>
</evidence>
<dbReference type="InterPro" id="IPR003599">
    <property type="entry name" value="Ig_sub"/>
</dbReference>
<dbReference type="Proteomes" id="UP000694422">
    <property type="component" value="Unplaced"/>
</dbReference>
<dbReference type="Gene3D" id="2.60.40.10">
    <property type="entry name" value="Immunoglobulins"/>
    <property type="match status" value="1"/>
</dbReference>
<dbReference type="PANTHER" id="PTHR23267">
    <property type="entry name" value="IMMUNOGLOBULIN LIGHT CHAIN"/>
    <property type="match status" value="1"/>
</dbReference>
<feature type="domain" description="Ig-like" evidence="3">
    <location>
        <begin position="5"/>
        <end position="103"/>
    </location>
</feature>
<keyword evidence="5" id="KW-1185">Reference proteome</keyword>
<dbReference type="InterPro" id="IPR050150">
    <property type="entry name" value="IgV_Light_Chain"/>
</dbReference>
<dbReference type="InterPro" id="IPR013106">
    <property type="entry name" value="Ig_V-set"/>
</dbReference>
<evidence type="ECO:0000313" key="4">
    <source>
        <dbReference type="Ensembl" id="ENSSDAP00000007397.1"/>
    </source>
</evidence>
<evidence type="ECO:0000256" key="1">
    <source>
        <dbReference type="SAM" id="MobiDB-lite"/>
    </source>
</evidence>
<dbReference type="AlphaFoldDB" id="A0A8C9PEX6"/>
<protein>
    <recommendedName>
        <fullName evidence="3">Ig-like domain-containing protein</fullName>
    </recommendedName>
</protein>
<feature type="chain" id="PRO_5034710906" description="Ig-like domain-containing protein" evidence="2">
    <location>
        <begin position="18"/>
        <end position="140"/>
    </location>
</feature>